<evidence type="ECO:0000256" key="2">
    <source>
        <dbReference type="ARBA" id="ARBA00022448"/>
    </source>
</evidence>
<name>A0A1G9ZX04_9FIRM</name>
<dbReference type="Pfam" id="PF01813">
    <property type="entry name" value="ATP-synt_D"/>
    <property type="match status" value="1"/>
</dbReference>
<dbReference type="STRING" id="258515.SAMN05192585_11465"/>
<keyword evidence="4" id="KW-0066">ATP synthesis</keyword>
<dbReference type="PANTHER" id="PTHR11671">
    <property type="entry name" value="V-TYPE ATP SYNTHASE SUBUNIT D"/>
    <property type="match status" value="1"/>
</dbReference>
<gene>
    <name evidence="4" type="primary">atpD</name>
    <name evidence="5" type="ORF">SAMN05192585_11465</name>
</gene>
<evidence type="ECO:0000313" key="6">
    <source>
        <dbReference type="Proteomes" id="UP000199182"/>
    </source>
</evidence>
<evidence type="ECO:0000313" key="5">
    <source>
        <dbReference type="EMBL" id="SDN25677.1"/>
    </source>
</evidence>
<keyword evidence="4" id="KW-0375">Hydrogen ion transport</keyword>
<protein>
    <recommendedName>
        <fullName evidence="4">V-type ATP synthase subunit D</fullName>
    </recommendedName>
    <alternativeName>
        <fullName evidence="4">V-ATPase subunit D</fullName>
    </alternativeName>
</protein>
<evidence type="ECO:0000256" key="3">
    <source>
        <dbReference type="ARBA" id="ARBA00023065"/>
    </source>
</evidence>
<keyword evidence="3 4" id="KW-0406">Ion transport</keyword>
<dbReference type="GO" id="GO:0046961">
    <property type="term" value="F:proton-transporting ATPase activity, rotational mechanism"/>
    <property type="evidence" value="ECO:0007669"/>
    <property type="project" value="InterPro"/>
</dbReference>
<dbReference type="AlphaFoldDB" id="A0A1G9ZX04"/>
<dbReference type="Gene3D" id="1.10.287.3240">
    <property type="match status" value="1"/>
</dbReference>
<dbReference type="GO" id="GO:0046933">
    <property type="term" value="F:proton-transporting ATP synthase activity, rotational mechanism"/>
    <property type="evidence" value="ECO:0007669"/>
    <property type="project" value="UniProtKB-UniRule"/>
</dbReference>
<dbReference type="EMBL" id="FNID01000014">
    <property type="protein sequence ID" value="SDN25677.1"/>
    <property type="molecule type" value="Genomic_DNA"/>
</dbReference>
<keyword evidence="6" id="KW-1185">Reference proteome</keyword>
<keyword evidence="2 4" id="KW-0813">Transport</keyword>
<dbReference type="GO" id="GO:0005524">
    <property type="term" value="F:ATP binding"/>
    <property type="evidence" value="ECO:0007669"/>
    <property type="project" value="UniProtKB-UniRule"/>
</dbReference>
<evidence type="ECO:0000256" key="1">
    <source>
        <dbReference type="ARBA" id="ARBA00005850"/>
    </source>
</evidence>
<dbReference type="NCBIfam" id="TIGR00309">
    <property type="entry name" value="V_ATPase_subD"/>
    <property type="match status" value="1"/>
</dbReference>
<comment type="similarity">
    <text evidence="1 4">Belongs to the V-ATPase D subunit family.</text>
</comment>
<dbReference type="InterPro" id="IPR002699">
    <property type="entry name" value="V_ATPase_D"/>
</dbReference>
<dbReference type="RefSeq" id="WP_092639869.1">
    <property type="nucleotide sequence ID" value="NZ_FNID01000014.1"/>
</dbReference>
<reference evidence="5 6" key="1">
    <citation type="submission" date="2016-10" db="EMBL/GenBank/DDBJ databases">
        <authorList>
            <person name="de Groot N.N."/>
        </authorList>
    </citation>
    <scope>NUCLEOTIDE SEQUENCE [LARGE SCALE GENOMIC DNA]</scope>
    <source>
        <strain evidence="5 6">CGMCC 1.5012</strain>
    </source>
</reference>
<dbReference type="HAMAP" id="MF_00271">
    <property type="entry name" value="ATP_synth_D_arch"/>
    <property type="match status" value="1"/>
</dbReference>
<comment type="function">
    <text evidence="4">Produces ATP from ADP in the presence of a proton gradient across the membrane.</text>
</comment>
<proteinExistence type="inferred from homology"/>
<dbReference type="OrthoDB" id="9781718at2"/>
<accession>A0A1G9ZX04</accession>
<sequence>MAGQIFPTKGNLIAVKKSLALSTLGFDLLDRKRNILVREMMQLIDRANEIGKEIDDAYTKAYKSLQLANLHMGIVENDAQAVPAYNGLSLYSRSVMGVEIPKISLERVRVEPHYGLYNTSSHLDQAYVEFRNLLQLTAELAEVENSVYRLAQAIKKTQRRANSLKNIIIPRFQEITKYISGYLEEKEREEFSRLKVLKKTLHDEGL</sequence>
<dbReference type="GO" id="GO:0042777">
    <property type="term" value="P:proton motive force-driven plasma membrane ATP synthesis"/>
    <property type="evidence" value="ECO:0007669"/>
    <property type="project" value="UniProtKB-UniRule"/>
</dbReference>
<evidence type="ECO:0000256" key="4">
    <source>
        <dbReference type="HAMAP-Rule" id="MF_00271"/>
    </source>
</evidence>
<organism evidence="5 6">
    <name type="scientific">Acetanaerobacterium elongatum</name>
    <dbReference type="NCBI Taxonomy" id="258515"/>
    <lineage>
        <taxon>Bacteria</taxon>
        <taxon>Bacillati</taxon>
        <taxon>Bacillota</taxon>
        <taxon>Clostridia</taxon>
        <taxon>Eubacteriales</taxon>
        <taxon>Oscillospiraceae</taxon>
        <taxon>Acetanaerobacterium</taxon>
    </lineage>
</organism>
<dbReference type="Proteomes" id="UP000199182">
    <property type="component" value="Unassembled WGS sequence"/>
</dbReference>